<evidence type="ECO:0000313" key="7">
    <source>
        <dbReference type="Proteomes" id="UP000291343"/>
    </source>
</evidence>
<dbReference type="InterPro" id="IPR050382">
    <property type="entry name" value="MFS_Na/Anion_cotransporter"/>
</dbReference>
<evidence type="ECO:0000256" key="4">
    <source>
        <dbReference type="ARBA" id="ARBA00023136"/>
    </source>
</evidence>
<evidence type="ECO:0008006" key="8">
    <source>
        <dbReference type="Google" id="ProtNLM"/>
    </source>
</evidence>
<feature type="transmembrane region" description="Helical" evidence="5">
    <location>
        <begin position="106"/>
        <end position="130"/>
    </location>
</feature>
<feature type="transmembrane region" description="Helical" evidence="5">
    <location>
        <begin position="305"/>
        <end position="327"/>
    </location>
</feature>
<organism evidence="6 7">
    <name type="scientific">Laodelphax striatellus</name>
    <name type="common">Small brown planthopper</name>
    <name type="synonym">Delphax striatella</name>
    <dbReference type="NCBI Taxonomy" id="195883"/>
    <lineage>
        <taxon>Eukaryota</taxon>
        <taxon>Metazoa</taxon>
        <taxon>Ecdysozoa</taxon>
        <taxon>Arthropoda</taxon>
        <taxon>Hexapoda</taxon>
        <taxon>Insecta</taxon>
        <taxon>Pterygota</taxon>
        <taxon>Neoptera</taxon>
        <taxon>Paraneoptera</taxon>
        <taxon>Hemiptera</taxon>
        <taxon>Auchenorrhyncha</taxon>
        <taxon>Fulgoroidea</taxon>
        <taxon>Delphacidae</taxon>
        <taxon>Criomorphinae</taxon>
        <taxon>Laodelphax</taxon>
    </lineage>
</organism>
<gene>
    <name evidence="6" type="ORF">LSTR_LSTR012391</name>
</gene>
<dbReference type="Pfam" id="PF07690">
    <property type="entry name" value="MFS_1"/>
    <property type="match status" value="1"/>
</dbReference>
<evidence type="ECO:0000256" key="1">
    <source>
        <dbReference type="ARBA" id="ARBA00004141"/>
    </source>
</evidence>
<feature type="transmembrane region" description="Helical" evidence="5">
    <location>
        <begin position="363"/>
        <end position="382"/>
    </location>
</feature>
<feature type="transmembrane region" description="Helical" evidence="5">
    <location>
        <begin position="12"/>
        <end position="35"/>
    </location>
</feature>
<dbReference type="GO" id="GO:0016020">
    <property type="term" value="C:membrane"/>
    <property type="evidence" value="ECO:0007669"/>
    <property type="project" value="UniProtKB-SubCell"/>
</dbReference>
<keyword evidence="4 5" id="KW-0472">Membrane</keyword>
<feature type="transmembrane region" description="Helical" evidence="5">
    <location>
        <begin position="273"/>
        <end position="293"/>
    </location>
</feature>
<feature type="transmembrane region" description="Helical" evidence="5">
    <location>
        <begin position="80"/>
        <end position="100"/>
    </location>
</feature>
<dbReference type="STRING" id="195883.A0A482WUA5"/>
<reference evidence="6 7" key="1">
    <citation type="journal article" date="2017" name="Gigascience">
        <title>Genome sequence of the small brown planthopper, Laodelphax striatellus.</title>
        <authorList>
            <person name="Zhu J."/>
            <person name="Jiang F."/>
            <person name="Wang X."/>
            <person name="Yang P."/>
            <person name="Bao Y."/>
            <person name="Zhao W."/>
            <person name="Wang W."/>
            <person name="Lu H."/>
            <person name="Wang Q."/>
            <person name="Cui N."/>
            <person name="Li J."/>
            <person name="Chen X."/>
            <person name="Luo L."/>
            <person name="Yu J."/>
            <person name="Kang L."/>
            <person name="Cui F."/>
        </authorList>
    </citation>
    <scope>NUCLEOTIDE SEQUENCE [LARGE SCALE GENOMIC DNA]</scope>
    <source>
        <strain evidence="6">Lst14</strain>
    </source>
</reference>
<feature type="transmembrane region" description="Helical" evidence="5">
    <location>
        <begin position="169"/>
        <end position="188"/>
    </location>
</feature>
<dbReference type="AlphaFoldDB" id="A0A482WUA5"/>
<feature type="transmembrane region" description="Helical" evidence="5">
    <location>
        <begin position="235"/>
        <end position="252"/>
    </location>
</feature>
<evidence type="ECO:0000256" key="2">
    <source>
        <dbReference type="ARBA" id="ARBA00022692"/>
    </source>
</evidence>
<dbReference type="EMBL" id="QKKF02025379">
    <property type="protein sequence ID" value="RZF37048.1"/>
    <property type="molecule type" value="Genomic_DNA"/>
</dbReference>
<dbReference type="PANTHER" id="PTHR11662">
    <property type="entry name" value="SOLUTE CARRIER FAMILY 17"/>
    <property type="match status" value="1"/>
</dbReference>
<keyword evidence="3 5" id="KW-1133">Transmembrane helix</keyword>
<comment type="subcellular location">
    <subcellularLocation>
        <location evidence="1">Membrane</location>
        <topology evidence="1">Multi-pass membrane protein</topology>
    </subcellularLocation>
</comment>
<dbReference type="PANTHER" id="PTHR11662:SF399">
    <property type="entry name" value="FI19708P1-RELATED"/>
    <property type="match status" value="1"/>
</dbReference>
<evidence type="ECO:0000256" key="3">
    <source>
        <dbReference type="ARBA" id="ARBA00022989"/>
    </source>
</evidence>
<dbReference type="OrthoDB" id="2985014at2759"/>
<dbReference type="InterPro" id="IPR036259">
    <property type="entry name" value="MFS_trans_sf"/>
</dbReference>
<dbReference type="GO" id="GO:0022857">
    <property type="term" value="F:transmembrane transporter activity"/>
    <property type="evidence" value="ECO:0007669"/>
    <property type="project" value="InterPro"/>
</dbReference>
<keyword evidence="7" id="KW-1185">Reference proteome</keyword>
<dbReference type="GO" id="GO:0006820">
    <property type="term" value="P:monoatomic anion transport"/>
    <property type="evidence" value="ECO:0007669"/>
    <property type="project" value="TreeGrafter"/>
</dbReference>
<dbReference type="SMR" id="A0A482WUA5"/>
<evidence type="ECO:0000313" key="6">
    <source>
        <dbReference type="EMBL" id="RZF37048.1"/>
    </source>
</evidence>
<comment type="caution">
    <text evidence="6">The sequence shown here is derived from an EMBL/GenBank/DDBJ whole genome shotgun (WGS) entry which is preliminary data.</text>
</comment>
<dbReference type="Gene3D" id="1.20.1250.20">
    <property type="entry name" value="MFS general substrate transporter like domains"/>
    <property type="match status" value="1"/>
</dbReference>
<dbReference type="InParanoid" id="A0A482WUA5"/>
<protein>
    <recommendedName>
        <fullName evidence="8">Major facilitator superfamily (MFS) profile domain-containing protein</fullName>
    </recommendedName>
</protein>
<feature type="transmembrane region" description="Helical" evidence="5">
    <location>
        <begin position="403"/>
        <end position="422"/>
    </location>
</feature>
<dbReference type="InterPro" id="IPR011701">
    <property type="entry name" value="MFS"/>
</dbReference>
<accession>A0A482WUA5</accession>
<dbReference type="SUPFAM" id="SSF103473">
    <property type="entry name" value="MFS general substrate transporter"/>
    <property type="match status" value="1"/>
</dbReference>
<keyword evidence="2 5" id="KW-0812">Transmembrane</keyword>
<dbReference type="Proteomes" id="UP000291343">
    <property type="component" value="Unassembled WGS sequence"/>
</dbReference>
<proteinExistence type="predicted"/>
<evidence type="ECO:0000256" key="5">
    <source>
        <dbReference type="SAM" id="Phobius"/>
    </source>
</evidence>
<sequence length="438" mass="49610">MILCEPLEKRTILLIMLFFGFGQCYLLRNVVYMALNVYDFMNVDISSESMEERAVVQFYYGYCVLQIPCGRLSERFGGKTMMGFGILGASILCILIPYAIETGGYNSLGFISVFIGAFLAAYNSAAFNLASKWITAKERGKLVCAFSSLYFGNGLRLWLQLEYSSSKEILFIIPGVSGIIWTLCWYMLVYDSPMTHPSITRQERKHIVLTKESEGTIYDTAIDCPWSEICFDPHVWVVFTTHACFWAAAVFLNQRSVIYLRETFKLSPLEDPLLLVLPFFLSFCSSFISGLLLDVLCRFRISLILVQKIYTIIATIIPAIAFIGFICHNNSMSWSLFFYSLGLAFATWILGGHYTIFLDLAPNFAATLNAMSTTLATFYLILNTKIINSLGAGLERHEQWDKRHCLCSALFFTAGTMFTLFGNNNIADWNTPTFYEDV</sequence>
<feature type="transmembrane region" description="Helical" evidence="5">
    <location>
        <begin position="336"/>
        <end position="357"/>
    </location>
</feature>
<name>A0A482WUA5_LAOST</name>